<evidence type="ECO:0000313" key="2">
    <source>
        <dbReference type="Proteomes" id="UP001162802"/>
    </source>
</evidence>
<organism evidence="1 2">
    <name type="scientific">Novosphingobium mangrovi</name>
    <name type="common">ex Hu et al. 2023</name>
    <dbReference type="NCBI Taxonomy" id="2930094"/>
    <lineage>
        <taxon>Bacteria</taxon>
        <taxon>Pseudomonadati</taxon>
        <taxon>Pseudomonadota</taxon>
        <taxon>Alphaproteobacteria</taxon>
        <taxon>Sphingomonadales</taxon>
        <taxon>Sphingomonadaceae</taxon>
        <taxon>Novosphingobium</taxon>
    </lineage>
</organism>
<accession>A0ABT0AES4</accession>
<dbReference type="EMBL" id="JALHAT010000024">
    <property type="protein sequence ID" value="MCJ1961697.1"/>
    <property type="molecule type" value="Genomic_DNA"/>
</dbReference>
<dbReference type="RefSeq" id="WP_243801036.1">
    <property type="nucleotide sequence ID" value="NZ_JALHAT010000024.1"/>
</dbReference>
<gene>
    <name evidence="1" type="ORF">MTR65_13460</name>
</gene>
<name>A0ABT0AES4_9SPHN</name>
<protein>
    <submittedName>
        <fullName evidence="1">Uncharacterized protein</fullName>
    </submittedName>
</protein>
<evidence type="ECO:0000313" key="1">
    <source>
        <dbReference type="EMBL" id="MCJ1961697.1"/>
    </source>
</evidence>
<comment type="caution">
    <text evidence="1">The sequence shown here is derived from an EMBL/GenBank/DDBJ whole genome shotgun (WGS) entry which is preliminary data.</text>
</comment>
<reference evidence="1" key="1">
    <citation type="submission" date="2022-03" db="EMBL/GenBank/DDBJ databases">
        <title>Identification of a novel bacterium isolated from mangrove sediments.</title>
        <authorList>
            <person name="Pan X."/>
        </authorList>
    </citation>
    <scope>NUCLEOTIDE SEQUENCE</scope>
    <source>
        <strain evidence="1">B2637</strain>
    </source>
</reference>
<sequence>MNTPKTDTGPDYLGPESVTDVARMVMALMNEVWIQRDRQIVTEYLLETQGAVTRQEIDDFVPTGDLAERIAAERQRFANLVAGAPIAATQRSVSQILERAGMDVPTARATGT</sequence>
<keyword evidence="2" id="KW-1185">Reference proteome</keyword>
<proteinExistence type="predicted"/>
<dbReference type="Proteomes" id="UP001162802">
    <property type="component" value="Unassembled WGS sequence"/>
</dbReference>